<feature type="compositionally biased region" description="Basic and acidic residues" evidence="1">
    <location>
        <begin position="49"/>
        <end position="75"/>
    </location>
</feature>
<feature type="transmembrane region" description="Helical" evidence="2">
    <location>
        <begin position="130"/>
        <end position="153"/>
    </location>
</feature>
<feature type="compositionally biased region" description="Low complexity" evidence="1">
    <location>
        <begin position="20"/>
        <end position="36"/>
    </location>
</feature>
<feature type="compositionally biased region" description="Basic residues" evidence="1">
    <location>
        <begin position="214"/>
        <end position="225"/>
    </location>
</feature>
<comment type="caution">
    <text evidence="3">The sequence shown here is derived from an EMBL/GenBank/DDBJ whole genome shotgun (WGS) entry which is preliminary data.</text>
</comment>
<feature type="compositionally biased region" description="Polar residues" evidence="1">
    <location>
        <begin position="1"/>
        <end position="10"/>
    </location>
</feature>
<feature type="region of interest" description="Disordered" evidence="1">
    <location>
        <begin position="177"/>
        <end position="225"/>
    </location>
</feature>
<gene>
    <name evidence="3" type="ORF">QUW28_06995</name>
</gene>
<feature type="transmembrane region" description="Helical" evidence="2">
    <location>
        <begin position="99"/>
        <end position="118"/>
    </location>
</feature>
<evidence type="ECO:0000256" key="2">
    <source>
        <dbReference type="SAM" id="Phobius"/>
    </source>
</evidence>
<proteinExistence type="predicted"/>
<dbReference type="Proteomes" id="UP001529421">
    <property type="component" value="Unassembled WGS sequence"/>
</dbReference>
<protein>
    <recommendedName>
        <fullName evidence="5">DUF3043 domain-containing protein</fullName>
    </recommendedName>
</protein>
<keyword evidence="2" id="KW-1133">Transmembrane helix</keyword>
<evidence type="ECO:0000256" key="1">
    <source>
        <dbReference type="SAM" id="MobiDB-lite"/>
    </source>
</evidence>
<organism evidence="3 4">
    <name type="scientific">Enorma phocaeensis</name>
    <dbReference type="NCBI Taxonomy" id="1871019"/>
    <lineage>
        <taxon>Bacteria</taxon>
        <taxon>Bacillati</taxon>
        <taxon>Actinomycetota</taxon>
        <taxon>Coriobacteriia</taxon>
        <taxon>Coriobacteriales</taxon>
        <taxon>Coriobacteriaceae</taxon>
        <taxon>Enorma</taxon>
    </lineage>
</organism>
<feature type="region of interest" description="Disordered" evidence="1">
    <location>
        <begin position="1"/>
        <end position="75"/>
    </location>
</feature>
<dbReference type="RefSeq" id="WP_289545255.1">
    <property type="nucleotide sequence ID" value="NZ_JAUDDZ010000009.1"/>
</dbReference>
<reference evidence="3 4" key="2">
    <citation type="submission" date="2023-06" db="EMBL/GenBank/DDBJ databases">
        <authorList>
            <person name="Zeman M."/>
            <person name="Kubasova T."/>
            <person name="Jahodarova E."/>
            <person name="Nykrynova M."/>
            <person name="Rychlik I."/>
        </authorList>
    </citation>
    <scope>NUCLEOTIDE SEQUENCE [LARGE SCALE GENOMIC DNA]</scope>
    <source>
        <strain evidence="3 4">154_Feed</strain>
    </source>
</reference>
<feature type="compositionally biased region" description="Basic and acidic residues" evidence="1">
    <location>
        <begin position="186"/>
        <end position="198"/>
    </location>
</feature>
<keyword evidence="2" id="KW-0472">Membrane</keyword>
<keyword evidence="4" id="KW-1185">Reference proteome</keyword>
<evidence type="ECO:0000313" key="4">
    <source>
        <dbReference type="Proteomes" id="UP001529421"/>
    </source>
</evidence>
<reference evidence="4" key="1">
    <citation type="submission" date="2023-06" db="EMBL/GenBank/DDBJ databases">
        <title>Identification and characterization of horizontal gene transfer across gut microbiota members of farm animals based on homology search.</title>
        <authorList>
            <person name="Zeman M."/>
            <person name="Kubasova T."/>
            <person name="Jahodarova E."/>
            <person name="Nykrynova M."/>
            <person name="Rychlik I."/>
        </authorList>
    </citation>
    <scope>NUCLEOTIDE SEQUENCE [LARGE SCALE GENOMIC DNA]</scope>
    <source>
        <strain evidence="4">154_Feed</strain>
    </source>
</reference>
<keyword evidence="2" id="KW-0812">Transmembrane</keyword>
<sequence length="225" mass="25462">MSTRSANNKRTQTKEYTGMGRKSAASAKPARAAGGSVRVVPASSKARRKEAERGESLAGLSREEKRARKQEERRREDRIYTASNIMLKKDPEYKKKRRNFWIMLGIGLVFIIAVWIMLFGMDEEMVQSTYAIQIAGVIISYAFIIGTFIYDFVKIRPLRNFYRAQAEGMPEKKLTQLIEQDAATSSRDKKDADAKGSEPVKVADAAPENAPVKKSGRKKDHRSRR</sequence>
<accession>A0ABT7VBK8</accession>
<name>A0ABT7VBK8_9ACTN</name>
<dbReference type="EMBL" id="JAUDDZ010000009">
    <property type="protein sequence ID" value="MDM8275237.1"/>
    <property type="molecule type" value="Genomic_DNA"/>
</dbReference>
<evidence type="ECO:0008006" key="5">
    <source>
        <dbReference type="Google" id="ProtNLM"/>
    </source>
</evidence>
<evidence type="ECO:0000313" key="3">
    <source>
        <dbReference type="EMBL" id="MDM8275237.1"/>
    </source>
</evidence>